<dbReference type="EMBL" id="MPUH01002021">
    <property type="protein sequence ID" value="OMJ65636.1"/>
    <property type="molecule type" value="Genomic_DNA"/>
</dbReference>
<comment type="caution">
    <text evidence="1">The sequence shown here is derived from an EMBL/GenBank/DDBJ whole genome shotgun (WGS) entry which is preliminary data.</text>
</comment>
<protein>
    <submittedName>
        <fullName evidence="1">Uncharacterized protein</fullName>
    </submittedName>
</protein>
<gene>
    <name evidence="1" type="ORF">SteCoe_37869</name>
</gene>
<reference evidence="1 2" key="1">
    <citation type="submission" date="2016-11" db="EMBL/GenBank/DDBJ databases">
        <title>The macronuclear genome of Stentor coeruleus: a giant cell with tiny introns.</title>
        <authorList>
            <person name="Slabodnick M."/>
            <person name="Ruby J.G."/>
            <person name="Reiff S.B."/>
            <person name="Swart E.C."/>
            <person name="Gosai S."/>
            <person name="Prabakaran S."/>
            <person name="Witkowska E."/>
            <person name="Larue G.E."/>
            <person name="Fisher S."/>
            <person name="Freeman R.M."/>
            <person name="Gunawardena J."/>
            <person name="Chu W."/>
            <person name="Stover N.A."/>
            <person name="Gregory B.D."/>
            <person name="Nowacki M."/>
            <person name="Derisi J."/>
            <person name="Roy S.W."/>
            <person name="Marshall W.F."/>
            <person name="Sood P."/>
        </authorList>
    </citation>
    <scope>NUCLEOTIDE SEQUENCE [LARGE SCALE GENOMIC DNA]</scope>
    <source>
        <strain evidence="1">WM001</strain>
    </source>
</reference>
<organism evidence="1 2">
    <name type="scientific">Stentor coeruleus</name>
    <dbReference type="NCBI Taxonomy" id="5963"/>
    <lineage>
        <taxon>Eukaryota</taxon>
        <taxon>Sar</taxon>
        <taxon>Alveolata</taxon>
        <taxon>Ciliophora</taxon>
        <taxon>Postciliodesmatophora</taxon>
        <taxon>Heterotrichea</taxon>
        <taxon>Heterotrichida</taxon>
        <taxon>Stentoridae</taxon>
        <taxon>Stentor</taxon>
    </lineage>
</organism>
<keyword evidence="2" id="KW-1185">Reference proteome</keyword>
<evidence type="ECO:0000313" key="1">
    <source>
        <dbReference type="EMBL" id="OMJ65636.1"/>
    </source>
</evidence>
<evidence type="ECO:0000313" key="2">
    <source>
        <dbReference type="Proteomes" id="UP000187209"/>
    </source>
</evidence>
<accession>A0A1R2AMA0</accession>
<name>A0A1R2AMA0_9CILI</name>
<proteinExistence type="predicted"/>
<dbReference type="Proteomes" id="UP000187209">
    <property type="component" value="Unassembled WGS sequence"/>
</dbReference>
<sequence length="1317" mass="138937">MGDDDLDFILPTTISVIASSSSGITSTTSTAVPSGSVTVSSSITGTYSFEIATTSSTVKSTSMSITFLVPKLVLTLSVTPALSSTPFNIDVNLKDNANSNVLTGSGTLTVSLVIACSSTSASTCSGLVTDTPLSTVELTSGHGTISSIKILSSGKFDLSATYSTWTSIPATTNEITNLIKSLVFNIPSSPIYTYENFDISVTITGEDNHDFILSCTLILSDNSIDKFNGKKDLVSNLALRTYLDMYYTGDGTFTIRGDIIEYPFSNTVSYTIIASVIEMIITDTPTDSLIAFTVTARTKHTLEGALITLNGPFTISLALVASGTGQSGSVWTCVSTQDTNSGEATFSNLQIKSSGSFYIIASSPGFANRQSDVFTITNYVKTIIASSTVTSSNLLISITINYLLKGDDDLNYILPTTVSVVATPSTGIISTTSTIVPSGSVTASSLNDGTYSLEVATTSNSVKSASISVDFLAPYLLVTLSQTPSLSTTIFDINVEIKNNVNIELFANSATLTVNLVIACSITSTCSGLVTSPPLSTLVLTSEKGTLSSVKILSSGKFDISATYSTWITTPATTNEITNLISFLIFTVPSSPIYTYDNFDITVTIKGEDNNNFILSCTLTLSDNSVDKFQGTKVLTSSEAVKTFSSMHYTGDGAFTIRCDITDNSLYNTVAVTITASIIELTFIDTPSDSSIAFTVTSQTKQTLGGTLITSNSPLTIALALVTSGTGQSGSVWTYTSTQDTFLGEAIFRSLNIKSSGNFYIVASSPGFAYSASSIFTITNHVKTIIANSYVTSIDIFTPITITYSLKGDDDQDFLLLTTVSIVASPQTGILSTTSSVVPSDSVTLSSSVPGTYSFEIVTTSNSIKSTSMSITFLVPNIVLTLSVTPALSSTPFDIYVNLKNNANNAILSNSGILSVNLVIECSSTSICSGLVTNTPLSTIELTSGYGTISSIRILSSGKFDLSATYFTWTSTHAITNEITNLISALVFAIPPSPIYTYDNFDITVTVTGEDNRDFILQCTITLSDNSVDKFQGTKVSVSNSATNFFSNMYYTGDGTFTIRGDITEFPFYNTASVTITASVIELTFTNTVISTYPTDSLVAFIITANIKKTLGGTIITSNSPFTIALALIASGTGQSGSVWTYASAQDTSSGETIFSNLQIKSSGSFYIVASSPGFANRQSDVFTITNHVKTITASSTITSVDIFTPFIITYSLKGDDDLDFLLSTTVSVVASSSLGIISTTSTVVPNGSVTVTSSIPDTYSFEIATTSSNIKSASISITFLVPKLVLTLSVVPALSSTPFDIVVNLKNNANTAILLY</sequence>